<evidence type="ECO:0000256" key="1">
    <source>
        <dbReference type="SAM" id="SignalP"/>
    </source>
</evidence>
<dbReference type="EMBL" id="JAPMOU010000082">
    <property type="protein sequence ID" value="MDE1465749.1"/>
    <property type="molecule type" value="Genomic_DNA"/>
</dbReference>
<reference evidence="2 3" key="1">
    <citation type="submission" date="2022-11" db="EMBL/GenBank/DDBJ databases">
        <title>Spartinivicinus poritis sp. nov., isolated from scleractinian coral Porites lutea.</title>
        <authorList>
            <person name="Zhang G."/>
            <person name="Cai L."/>
            <person name="Wei Q."/>
        </authorList>
    </citation>
    <scope>NUCLEOTIDE SEQUENCE [LARGE SCALE GENOMIC DNA]</scope>
    <source>
        <strain evidence="2 3">A2-2</strain>
    </source>
</reference>
<comment type="caution">
    <text evidence="2">The sequence shown here is derived from an EMBL/GenBank/DDBJ whole genome shotgun (WGS) entry which is preliminary data.</text>
</comment>
<gene>
    <name evidence="2" type="ORF">ORQ98_27675</name>
</gene>
<keyword evidence="3" id="KW-1185">Reference proteome</keyword>
<keyword evidence="1" id="KW-0732">Signal</keyword>
<dbReference type="Proteomes" id="UP001528823">
    <property type="component" value="Unassembled WGS sequence"/>
</dbReference>
<organism evidence="2 3">
    <name type="scientific">Spartinivicinus poritis</name>
    <dbReference type="NCBI Taxonomy" id="2994640"/>
    <lineage>
        <taxon>Bacteria</taxon>
        <taxon>Pseudomonadati</taxon>
        <taxon>Pseudomonadota</taxon>
        <taxon>Gammaproteobacteria</taxon>
        <taxon>Oceanospirillales</taxon>
        <taxon>Zooshikellaceae</taxon>
        <taxon>Spartinivicinus</taxon>
    </lineage>
</organism>
<feature type="signal peptide" evidence="1">
    <location>
        <begin position="1"/>
        <end position="19"/>
    </location>
</feature>
<name>A0ABT5UL39_9GAMM</name>
<dbReference type="RefSeq" id="WP_274692053.1">
    <property type="nucleotide sequence ID" value="NZ_JAPMOU010000082.1"/>
</dbReference>
<protein>
    <submittedName>
        <fullName evidence="2">Uncharacterized protein</fullName>
    </submittedName>
</protein>
<accession>A0ABT5UL39</accession>
<evidence type="ECO:0000313" key="3">
    <source>
        <dbReference type="Proteomes" id="UP001528823"/>
    </source>
</evidence>
<sequence length="121" mass="13142">MKKLLAVALTVVSISNAHAELLTKNDEFRAIDLPPEFRLIRQEVGCKFKICSLPLNFANIAIGRDGFRPGVVTTPIEFALGGSHWPKPPQEDNVIKYESIELASNGGLCPPLLCSDGVNPT</sequence>
<proteinExistence type="predicted"/>
<evidence type="ECO:0000313" key="2">
    <source>
        <dbReference type="EMBL" id="MDE1465749.1"/>
    </source>
</evidence>
<feature type="chain" id="PRO_5045210370" evidence="1">
    <location>
        <begin position="20"/>
        <end position="121"/>
    </location>
</feature>